<proteinExistence type="predicted"/>
<name>A0AAE8M454_9HYPO</name>
<keyword evidence="3" id="KW-1185">Reference proteome</keyword>
<evidence type="ECO:0000256" key="1">
    <source>
        <dbReference type="SAM" id="MobiDB-lite"/>
    </source>
</evidence>
<evidence type="ECO:0000313" key="3">
    <source>
        <dbReference type="Proteomes" id="UP001187734"/>
    </source>
</evidence>
<dbReference type="Proteomes" id="UP001187734">
    <property type="component" value="Unassembled WGS sequence"/>
</dbReference>
<protein>
    <submittedName>
        <fullName evidence="2">Uncharacterized protein</fullName>
    </submittedName>
</protein>
<organism evidence="2 3">
    <name type="scientific">Fusarium torulosum</name>
    <dbReference type="NCBI Taxonomy" id="33205"/>
    <lineage>
        <taxon>Eukaryota</taxon>
        <taxon>Fungi</taxon>
        <taxon>Dikarya</taxon>
        <taxon>Ascomycota</taxon>
        <taxon>Pezizomycotina</taxon>
        <taxon>Sordariomycetes</taxon>
        <taxon>Hypocreomycetidae</taxon>
        <taxon>Hypocreales</taxon>
        <taxon>Nectriaceae</taxon>
        <taxon>Fusarium</taxon>
    </lineage>
</organism>
<gene>
    <name evidence="2" type="ORF">FTOL_03731</name>
</gene>
<sequence>MDILPTSDSESTLPKSEARRSPLEVEGRCRIVIDYSTP</sequence>
<reference evidence="2" key="1">
    <citation type="submission" date="2018-03" db="EMBL/GenBank/DDBJ databases">
        <authorList>
            <person name="Guldener U."/>
        </authorList>
    </citation>
    <scope>NUCLEOTIDE SEQUENCE</scope>
</reference>
<dbReference type="EMBL" id="ONZP01000112">
    <property type="protein sequence ID" value="SPJ74001.1"/>
    <property type="molecule type" value="Genomic_DNA"/>
</dbReference>
<comment type="caution">
    <text evidence="2">The sequence shown here is derived from an EMBL/GenBank/DDBJ whole genome shotgun (WGS) entry which is preliminary data.</text>
</comment>
<feature type="compositionally biased region" description="Polar residues" evidence="1">
    <location>
        <begin position="1"/>
        <end position="14"/>
    </location>
</feature>
<dbReference type="AlphaFoldDB" id="A0AAE8M454"/>
<accession>A0AAE8M454</accession>
<feature type="region of interest" description="Disordered" evidence="1">
    <location>
        <begin position="1"/>
        <end position="23"/>
    </location>
</feature>
<evidence type="ECO:0000313" key="2">
    <source>
        <dbReference type="EMBL" id="SPJ74001.1"/>
    </source>
</evidence>